<dbReference type="AlphaFoldDB" id="A0A1H5XRH5"/>
<gene>
    <name evidence="2" type="ORF">SAMN05216223_103383</name>
</gene>
<dbReference type="InterPro" id="IPR013216">
    <property type="entry name" value="Methyltransf_11"/>
</dbReference>
<protein>
    <submittedName>
        <fullName evidence="2">Methyltransferase domain-containing protein</fullName>
    </submittedName>
</protein>
<feature type="domain" description="Methyltransferase type 11" evidence="1">
    <location>
        <begin position="68"/>
        <end position="157"/>
    </location>
</feature>
<organism evidence="2 3">
    <name type="scientific">Actinacidiphila yanglinensis</name>
    <dbReference type="NCBI Taxonomy" id="310779"/>
    <lineage>
        <taxon>Bacteria</taxon>
        <taxon>Bacillati</taxon>
        <taxon>Actinomycetota</taxon>
        <taxon>Actinomycetes</taxon>
        <taxon>Kitasatosporales</taxon>
        <taxon>Streptomycetaceae</taxon>
        <taxon>Actinacidiphila</taxon>
    </lineage>
</organism>
<dbReference type="SUPFAM" id="SSF53335">
    <property type="entry name" value="S-adenosyl-L-methionine-dependent methyltransferases"/>
    <property type="match status" value="1"/>
</dbReference>
<evidence type="ECO:0000259" key="1">
    <source>
        <dbReference type="Pfam" id="PF08241"/>
    </source>
</evidence>
<dbReference type="InterPro" id="IPR029063">
    <property type="entry name" value="SAM-dependent_MTases_sf"/>
</dbReference>
<dbReference type="OrthoDB" id="4484556at2"/>
<dbReference type="Proteomes" id="UP000236754">
    <property type="component" value="Unassembled WGS sequence"/>
</dbReference>
<evidence type="ECO:0000313" key="3">
    <source>
        <dbReference type="Proteomes" id="UP000236754"/>
    </source>
</evidence>
<name>A0A1H5XRH5_9ACTN</name>
<dbReference type="EMBL" id="FNVU01000003">
    <property type="protein sequence ID" value="SEG14314.1"/>
    <property type="molecule type" value="Genomic_DNA"/>
</dbReference>
<dbReference type="GO" id="GO:0032259">
    <property type="term" value="P:methylation"/>
    <property type="evidence" value="ECO:0007669"/>
    <property type="project" value="UniProtKB-KW"/>
</dbReference>
<sequence length="240" mass="25413">MSGATTAPAGPAPSWGGDPYGRALARGRGPLFLRRHDGWLLPLEVERWCAPPDEADSTLLARCRGPVLDIGCGPGRLVAGVARRGLPVLGLDVNPIAVERTRVAGGAVLRRSVFDRVPAEGRWGTGLLADGNIGIGGDPVALLRRVRRIVAPAGHLLAEAAAQEVDERLTVRVEDGRGRYGREFPWARLGPRALRAAARAAGWQIAEEWSVSGRRFAALLNSPLPGPRSAPTSSTRLLSG</sequence>
<dbReference type="CDD" id="cd02440">
    <property type="entry name" value="AdoMet_MTases"/>
    <property type="match status" value="1"/>
</dbReference>
<evidence type="ECO:0000313" key="2">
    <source>
        <dbReference type="EMBL" id="SEG14314.1"/>
    </source>
</evidence>
<proteinExistence type="predicted"/>
<dbReference type="Gene3D" id="3.40.50.150">
    <property type="entry name" value="Vaccinia Virus protein VP39"/>
    <property type="match status" value="1"/>
</dbReference>
<dbReference type="RefSeq" id="WP_103885121.1">
    <property type="nucleotide sequence ID" value="NZ_FNVU01000003.1"/>
</dbReference>
<reference evidence="2 3" key="1">
    <citation type="submission" date="2016-10" db="EMBL/GenBank/DDBJ databases">
        <authorList>
            <person name="de Groot N.N."/>
        </authorList>
    </citation>
    <scope>NUCLEOTIDE SEQUENCE [LARGE SCALE GENOMIC DNA]</scope>
    <source>
        <strain evidence="2 3">CGMCC 4.2023</strain>
    </source>
</reference>
<keyword evidence="3" id="KW-1185">Reference proteome</keyword>
<dbReference type="GO" id="GO:0008757">
    <property type="term" value="F:S-adenosylmethionine-dependent methyltransferase activity"/>
    <property type="evidence" value="ECO:0007669"/>
    <property type="project" value="InterPro"/>
</dbReference>
<keyword evidence="2" id="KW-0808">Transferase</keyword>
<dbReference type="Pfam" id="PF08241">
    <property type="entry name" value="Methyltransf_11"/>
    <property type="match status" value="1"/>
</dbReference>
<accession>A0A1H5XRH5</accession>
<keyword evidence="2" id="KW-0489">Methyltransferase</keyword>